<dbReference type="PROSITE" id="PS50893">
    <property type="entry name" value="ABC_TRANSPORTER_2"/>
    <property type="match status" value="1"/>
</dbReference>
<keyword evidence="1" id="KW-0813">Transport</keyword>
<dbReference type="InterPro" id="IPR003593">
    <property type="entry name" value="AAA+_ATPase"/>
</dbReference>
<dbReference type="GO" id="GO:0140359">
    <property type="term" value="F:ABC-type transporter activity"/>
    <property type="evidence" value="ECO:0007669"/>
    <property type="project" value="InterPro"/>
</dbReference>
<protein>
    <submittedName>
        <fullName evidence="5">ABC transporter ATP-binding protein</fullName>
    </submittedName>
</protein>
<organism evidence="5 6">
    <name type="scientific">Streptomyces capitiformicae</name>
    <dbReference type="NCBI Taxonomy" id="2014920"/>
    <lineage>
        <taxon>Bacteria</taxon>
        <taxon>Bacillati</taxon>
        <taxon>Actinomycetota</taxon>
        <taxon>Actinomycetes</taxon>
        <taxon>Kitasatosporales</taxon>
        <taxon>Streptomycetaceae</taxon>
        <taxon>Streptomyces</taxon>
    </lineage>
</organism>
<dbReference type="FunFam" id="3.40.50.300:FF:000042">
    <property type="entry name" value="Maltose/maltodextrin ABC transporter, ATP-binding protein"/>
    <property type="match status" value="1"/>
</dbReference>
<evidence type="ECO:0000256" key="2">
    <source>
        <dbReference type="ARBA" id="ARBA00022741"/>
    </source>
</evidence>
<keyword evidence="2" id="KW-0547">Nucleotide-binding</keyword>
<dbReference type="Gene3D" id="2.40.50.100">
    <property type="match status" value="1"/>
</dbReference>
<dbReference type="InterPro" id="IPR015855">
    <property type="entry name" value="ABC_transpr_MalK-like"/>
</dbReference>
<dbReference type="PANTHER" id="PTHR43875:SF1">
    <property type="entry name" value="OSMOPROTECTIVE COMPOUNDS UPTAKE ATP-BINDING PROTEIN GGTA"/>
    <property type="match status" value="1"/>
</dbReference>
<dbReference type="NCBIfam" id="NF008653">
    <property type="entry name" value="PRK11650.1"/>
    <property type="match status" value="1"/>
</dbReference>
<dbReference type="Gene3D" id="3.40.50.300">
    <property type="entry name" value="P-loop containing nucleotide triphosphate hydrolases"/>
    <property type="match status" value="1"/>
</dbReference>
<dbReference type="GO" id="GO:0005524">
    <property type="term" value="F:ATP binding"/>
    <property type="evidence" value="ECO:0007669"/>
    <property type="project" value="UniProtKB-KW"/>
</dbReference>
<dbReference type="InterPro" id="IPR047641">
    <property type="entry name" value="ABC_transpr_MalK/UgpC-like"/>
</dbReference>
<evidence type="ECO:0000256" key="3">
    <source>
        <dbReference type="ARBA" id="ARBA00022840"/>
    </source>
</evidence>
<dbReference type="SUPFAM" id="SSF52540">
    <property type="entry name" value="P-loop containing nucleoside triphosphate hydrolases"/>
    <property type="match status" value="1"/>
</dbReference>
<dbReference type="Pfam" id="PF00005">
    <property type="entry name" value="ABC_tran"/>
    <property type="match status" value="1"/>
</dbReference>
<dbReference type="InterPro" id="IPR040582">
    <property type="entry name" value="OB_MalK-like"/>
</dbReference>
<dbReference type="Gene3D" id="2.40.50.140">
    <property type="entry name" value="Nucleic acid-binding proteins"/>
    <property type="match status" value="1"/>
</dbReference>
<dbReference type="InterPro" id="IPR012340">
    <property type="entry name" value="NA-bd_OB-fold"/>
</dbReference>
<accession>A0A919DHK7</accession>
<reference evidence="5" key="1">
    <citation type="journal article" date="2014" name="Int. J. Syst. Evol. Microbiol.">
        <title>Complete genome sequence of Corynebacterium casei LMG S-19264T (=DSM 44701T), isolated from a smear-ripened cheese.</title>
        <authorList>
            <consortium name="US DOE Joint Genome Institute (JGI-PGF)"/>
            <person name="Walter F."/>
            <person name="Albersmeier A."/>
            <person name="Kalinowski J."/>
            <person name="Ruckert C."/>
        </authorList>
    </citation>
    <scope>NUCLEOTIDE SEQUENCE</scope>
    <source>
        <strain evidence="5">CGMCC 4.7403</strain>
    </source>
</reference>
<dbReference type="InterPro" id="IPR008995">
    <property type="entry name" value="Mo/tungstate-bd_C_term_dom"/>
</dbReference>
<gene>
    <name evidence="5" type="ORF">GCM10017771_65570</name>
</gene>
<dbReference type="InterPro" id="IPR017871">
    <property type="entry name" value="ABC_transporter-like_CS"/>
</dbReference>
<dbReference type="GO" id="GO:0016887">
    <property type="term" value="F:ATP hydrolysis activity"/>
    <property type="evidence" value="ECO:0007669"/>
    <property type="project" value="InterPro"/>
</dbReference>
<dbReference type="EMBL" id="BNAT01000028">
    <property type="protein sequence ID" value="GHE45161.1"/>
    <property type="molecule type" value="Genomic_DNA"/>
</dbReference>
<sequence>MGQKAPLRVRAVLAAGALGPCGKDLEDLSPPCAGAQSGHAKGASGRGEIMATVIFDKATRRFPGMDHPAVDAFDLEIADGEFMVLVGPSGCGKSTALRMLAGLEDVDSGAIRIGDRDVTHLPPKDRDIAMVFQNYALYPHMTTADNMGFALKIAKKHKDDIHRRVTEAAGVLGLGDYLDRKPKSLSGGQRQRVAMGRAIVREPQVFLMDEPLSNLDAKLRVQTRTQIASLQRRLGTTTVYVTHDQVEALTMGDRVAVMKDGVLQQVGTPKEVFQRPANAFVGGFIGSPAMNLFRLPLTTDGTELGGLIVPVPRTAREEDATEILLGVRPEQFEILSPEDLETPALDLVVDAVEDTGAVAYVHATAKAGQEAVPVVVRLPGRPVHGKGEQLRVTVRPEAVHLFSARTELRLPTDGS</sequence>
<dbReference type="GO" id="GO:0055052">
    <property type="term" value="C:ATP-binding cassette (ABC) transporter complex, substrate-binding subunit-containing"/>
    <property type="evidence" value="ECO:0007669"/>
    <property type="project" value="TreeGrafter"/>
</dbReference>
<evidence type="ECO:0000313" key="5">
    <source>
        <dbReference type="EMBL" id="GHE45161.1"/>
    </source>
</evidence>
<reference evidence="5" key="2">
    <citation type="submission" date="2020-09" db="EMBL/GenBank/DDBJ databases">
        <authorList>
            <person name="Sun Q."/>
            <person name="Zhou Y."/>
        </authorList>
    </citation>
    <scope>NUCLEOTIDE SEQUENCE</scope>
    <source>
        <strain evidence="5">CGMCC 4.7403</strain>
    </source>
</reference>
<dbReference type="CDD" id="cd03301">
    <property type="entry name" value="ABC_MalK_N"/>
    <property type="match status" value="1"/>
</dbReference>
<dbReference type="Proteomes" id="UP000603227">
    <property type="component" value="Unassembled WGS sequence"/>
</dbReference>
<dbReference type="InterPro" id="IPR027417">
    <property type="entry name" value="P-loop_NTPase"/>
</dbReference>
<keyword evidence="6" id="KW-1185">Reference proteome</keyword>
<comment type="caution">
    <text evidence="5">The sequence shown here is derived from an EMBL/GenBank/DDBJ whole genome shotgun (WGS) entry which is preliminary data.</text>
</comment>
<evidence type="ECO:0000256" key="1">
    <source>
        <dbReference type="ARBA" id="ARBA00022448"/>
    </source>
</evidence>
<dbReference type="PROSITE" id="PS00211">
    <property type="entry name" value="ABC_TRANSPORTER_1"/>
    <property type="match status" value="1"/>
</dbReference>
<feature type="domain" description="ABC transporter" evidence="4">
    <location>
        <begin position="53"/>
        <end position="285"/>
    </location>
</feature>
<dbReference type="PANTHER" id="PTHR43875">
    <property type="entry name" value="MALTODEXTRIN IMPORT ATP-BINDING PROTEIN MSMX"/>
    <property type="match status" value="1"/>
</dbReference>
<dbReference type="SUPFAM" id="SSF50331">
    <property type="entry name" value="MOP-like"/>
    <property type="match status" value="1"/>
</dbReference>
<evidence type="ECO:0000313" key="6">
    <source>
        <dbReference type="Proteomes" id="UP000603227"/>
    </source>
</evidence>
<keyword evidence="3 5" id="KW-0067">ATP-binding</keyword>
<dbReference type="InterPro" id="IPR003439">
    <property type="entry name" value="ABC_transporter-like_ATP-bd"/>
</dbReference>
<dbReference type="GO" id="GO:0008643">
    <property type="term" value="P:carbohydrate transport"/>
    <property type="evidence" value="ECO:0007669"/>
    <property type="project" value="InterPro"/>
</dbReference>
<dbReference type="SMART" id="SM00382">
    <property type="entry name" value="AAA"/>
    <property type="match status" value="1"/>
</dbReference>
<name>A0A919DHK7_9ACTN</name>
<dbReference type="Pfam" id="PF17912">
    <property type="entry name" value="OB_MalK"/>
    <property type="match status" value="1"/>
</dbReference>
<evidence type="ECO:0000259" key="4">
    <source>
        <dbReference type="PROSITE" id="PS50893"/>
    </source>
</evidence>
<proteinExistence type="predicted"/>
<dbReference type="AlphaFoldDB" id="A0A919DHK7"/>